<dbReference type="Pfam" id="PF02682">
    <property type="entry name" value="CT_C_D"/>
    <property type="match status" value="1"/>
</dbReference>
<proteinExistence type="predicted"/>
<reference evidence="5 6" key="1">
    <citation type="submission" date="2024-01" db="EMBL/GenBank/DDBJ databases">
        <title>Maribacter spp. originated from different algae showed divergent polysaccharides utilization ability.</title>
        <authorList>
            <person name="Wang H."/>
            <person name="Wu Y."/>
        </authorList>
    </citation>
    <scope>NUCLEOTIDE SEQUENCE [LARGE SCALE GENOMIC DNA]</scope>
    <source>
        <strain evidence="5 6">PR1</strain>
    </source>
</reference>
<dbReference type="InterPro" id="IPR029000">
    <property type="entry name" value="Cyclophilin-like_dom_sf"/>
</dbReference>
<dbReference type="GO" id="GO:0017168">
    <property type="term" value="F:5-oxoprolinase (ATP-hydrolyzing) activity"/>
    <property type="evidence" value="ECO:0007669"/>
    <property type="project" value="UniProtKB-EC"/>
</dbReference>
<dbReference type="Gene3D" id="3.30.1360.40">
    <property type="match status" value="1"/>
</dbReference>
<protein>
    <submittedName>
        <fullName evidence="5">5-oxoprolinase subunit PxpB</fullName>
        <ecNumber evidence="5">3.5.2.9</ecNumber>
    </submittedName>
</protein>
<evidence type="ECO:0000256" key="3">
    <source>
        <dbReference type="ARBA" id="ARBA00022840"/>
    </source>
</evidence>
<dbReference type="SUPFAM" id="SSF50891">
    <property type="entry name" value="Cyclophilin-like"/>
    <property type="match status" value="1"/>
</dbReference>
<dbReference type="InterPro" id="IPR003833">
    <property type="entry name" value="CT_C_D"/>
</dbReference>
<evidence type="ECO:0000313" key="6">
    <source>
        <dbReference type="Proteomes" id="UP001356308"/>
    </source>
</evidence>
<keyword evidence="6" id="KW-1185">Reference proteome</keyword>
<evidence type="ECO:0000313" key="5">
    <source>
        <dbReference type="EMBL" id="MEE1977022.1"/>
    </source>
</evidence>
<name>A0ABU7IVM1_9FLAO</name>
<dbReference type="Proteomes" id="UP001356308">
    <property type="component" value="Unassembled WGS sequence"/>
</dbReference>
<dbReference type="NCBIfam" id="TIGR00370">
    <property type="entry name" value="5-oxoprolinase subunit PxpB"/>
    <property type="match status" value="1"/>
</dbReference>
<dbReference type="InterPro" id="IPR010016">
    <property type="entry name" value="PxpB"/>
</dbReference>
<evidence type="ECO:0000256" key="2">
    <source>
        <dbReference type="ARBA" id="ARBA00022801"/>
    </source>
</evidence>
<dbReference type="SUPFAM" id="SSF160467">
    <property type="entry name" value="PH0987 N-terminal domain-like"/>
    <property type="match status" value="1"/>
</dbReference>
<sequence length="245" mass="27679">MIHPPISLKPYGNHALLVEWPNEVSEIILDSILDFEDFLRKDCLEEAEWETISAYNSLLLVNPSVEIDYENFESKIYEWYEQSKEAPKRPQLLWKLPVSYDVSFGIDLEEVSKNIGKSVEEVIELHTSNIYTVYGIGFLPGFMYLGGVHKDLETPRKATPRLKVAKGAVGIAGKQTGIYPQESPGGWNIIGNCPVPLFDKAKDDPCFVNVGDRIQFQQVSKGEHELHKIEAEVGIYKPEKVVLDA</sequence>
<dbReference type="EC" id="3.5.2.9" evidence="5"/>
<feature type="domain" description="Carboxyltransferase" evidence="4">
    <location>
        <begin position="6"/>
        <end position="208"/>
    </location>
</feature>
<evidence type="ECO:0000256" key="1">
    <source>
        <dbReference type="ARBA" id="ARBA00022741"/>
    </source>
</evidence>
<dbReference type="RefSeq" id="WP_272651717.1">
    <property type="nucleotide sequence ID" value="NZ_JAZDDG010000006.1"/>
</dbReference>
<dbReference type="Gene3D" id="2.40.100.10">
    <property type="entry name" value="Cyclophilin-like"/>
    <property type="match status" value="1"/>
</dbReference>
<keyword evidence="2 5" id="KW-0378">Hydrolase</keyword>
<dbReference type="PANTHER" id="PTHR34698">
    <property type="entry name" value="5-OXOPROLINASE SUBUNIT B"/>
    <property type="match status" value="1"/>
</dbReference>
<dbReference type="PANTHER" id="PTHR34698:SF2">
    <property type="entry name" value="5-OXOPROLINASE SUBUNIT B"/>
    <property type="match status" value="1"/>
</dbReference>
<keyword evidence="3" id="KW-0067">ATP-binding</keyword>
<organism evidence="5 6">
    <name type="scientific">Maribacter cobaltidurans</name>
    <dbReference type="NCBI Taxonomy" id="1178778"/>
    <lineage>
        <taxon>Bacteria</taxon>
        <taxon>Pseudomonadati</taxon>
        <taxon>Bacteroidota</taxon>
        <taxon>Flavobacteriia</taxon>
        <taxon>Flavobacteriales</taxon>
        <taxon>Flavobacteriaceae</taxon>
        <taxon>Maribacter</taxon>
    </lineage>
</organism>
<comment type="caution">
    <text evidence="5">The sequence shown here is derived from an EMBL/GenBank/DDBJ whole genome shotgun (WGS) entry which is preliminary data.</text>
</comment>
<keyword evidence="1" id="KW-0547">Nucleotide-binding</keyword>
<dbReference type="EMBL" id="JAZDDG010000006">
    <property type="protein sequence ID" value="MEE1977022.1"/>
    <property type="molecule type" value="Genomic_DNA"/>
</dbReference>
<evidence type="ECO:0000259" key="4">
    <source>
        <dbReference type="SMART" id="SM00796"/>
    </source>
</evidence>
<accession>A0ABU7IVM1</accession>
<dbReference type="SMART" id="SM00796">
    <property type="entry name" value="AHS1"/>
    <property type="match status" value="1"/>
</dbReference>
<gene>
    <name evidence="5" type="primary">pxpB</name>
    <name evidence="5" type="ORF">V1I91_13120</name>
</gene>